<comment type="caution">
    <text evidence="2">The sequence shown here is derived from an EMBL/GenBank/DDBJ whole genome shotgun (WGS) entry which is preliminary data.</text>
</comment>
<sequence>MTKYIWGFSWLRAAQTKKQDTAIKIRTQAEILRSECLLQASIETQARHARIMRLLYKCGIKTIQNSRARIHSDYLDQRTINPNPVLTENQIAELKKYPLSLLLIAIFGIGEGAMIWLITPILMPGAEEWLNLVTAAVLALLGMCCINYGLTWHFKHKDIRSKIPAAPTSMVSKYRDRANIGYFLITLTFAGLVASGFGRVYFLENIPADGLTAERIESLRMAGKFTSVFTMMVTISTALLMGVMKQESGDLGITFSVYRAWHVSNVRANKYYRRLLKEAGSLHSNLSQLIEKYWQLNLRLYELFKSDTGYDPKYEQLEGEYTALKSSAGFLVDNSVYLKFSPIQSAHEELYKYGFYNNNEINAKLSLANEAMEHAKKHLAEHAPDLSPSVKESIVRKDPIVTKPRNGRAKTKVVTALAVMSLFLASCADKTPPNINNVIALTDLSASRDSTVTGWYGEAIARDIISNLGSKDRIKVLPVDYASTTYEQDIYSRDFSNDKYLNEYAGLQSTTIAVKLHKDSANKAAQSFLQSYRQSIAARRKFSNGSDITGALQQAVRYRDEHAGNVIVIFSDMLQQTDSRHVDLEKAAVTTAYASLLSRMDTCDLRGMKIIVITGNQGNIPAEKFTYIKGLWALYFKKCGGTLLEYTSGSSATLQKTIAGK</sequence>
<dbReference type="EMBL" id="PPSL01000001">
    <property type="protein sequence ID" value="PQJ13014.1"/>
    <property type="molecule type" value="Genomic_DNA"/>
</dbReference>
<keyword evidence="1" id="KW-1133">Transmembrane helix</keyword>
<reference evidence="2 3" key="1">
    <citation type="submission" date="2018-01" db="EMBL/GenBank/DDBJ databases">
        <title>A novel member of the phylum Bacteroidetes isolated from glacier ice.</title>
        <authorList>
            <person name="Liu Q."/>
            <person name="Xin Y.-H."/>
        </authorList>
    </citation>
    <scope>NUCLEOTIDE SEQUENCE [LARGE SCALE GENOMIC DNA]</scope>
    <source>
        <strain evidence="2 3">RB1R16</strain>
    </source>
</reference>
<evidence type="ECO:0000256" key="1">
    <source>
        <dbReference type="SAM" id="Phobius"/>
    </source>
</evidence>
<keyword evidence="1" id="KW-0812">Transmembrane</keyword>
<accession>A0A2S7T227</accession>
<dbReference type="AlphaFoldDB" id="A0A2S7T227"/>
<proteinExistence type="predicted"/>
<feature type="transmembrane region" description="Helical" evidence="1">
    <location>
        <begin position="99"/>
        <end position="123"/>
    </location>
</feature>
<gene>
    <name evidence="2" type="ORF">CJD36_004525</name>
</gene>
<protein>
    <submittedName>
        <fullName evidence="2">Uncharacterized protein</fullName>
    </submittedName>
</protein>
<evidence type="ECO:0000313" key="2">
    <source>
        <dbReference type="EMBL" id="PQJ13014.1"/>
    </source>
</evidence>
<dbReference type="Proteomes" id="UP000239872">
    <property type="component" value="Unassembled WGS sequence"/>
</dbReference>
<organism evidence="2 3">
    <name type="scientific">Flavipsychrobacter stenotrophus</name>
    <dbReference type="NCBI Taxonomy" id="2077091"/>
    <lineage>
        <taxon>Bacteria</taxon>
        <taxon>Pseudomonadati</taxon>
        <taxon>Bacteroidota</taxon>
        <taxon>Chitinophagia</taxon>
        <taxon>Chitinophagales</taxon>
        <taxon>Chitinophagaceae</taxon>
        <taxon>Flavipsychrobacter</taxon>
    </lineage>
</organism>
<dbReference type="RefSeq" id="WP_105037898.1">
    <property type="nucleotide sequence ID" value="NZ_PPSL01000001.1"/>
</dbReference>
<keyword evidence="1" id="KW-0472">Membrane</keyword>
<name>A0A2S7T227_9BACT</name>
<feature type="transmembrane region" description="Helical" evidence="1">
    <location>
        <begin position="180"/>
        <end position="202"/>
    </location>
</feature>
<evidence type="ECO:0000313" key="3">
    <source>
        <dbReference type="Proteomes" id="UP000239872"/>
    </source>
</evidence>
<feature type="transmembrane region" description="Helical" evidence="1">
    <location>
        <begin position="129"/>
        <end position="150"/>
    </location>
</feature>
<keyword evidence="3" id="KW-1185">Reference proteome</keyword>